<protein>
    <submittedName>
        <fullName evidence="2">Uncharacterized protein</fullName>
    </submittedName>
</protein>
<feature type="compositionally biased region" description="Polar residues" evidence="1">
    <location>
        <begin position="102"/>
        <end position="113"/>
    </location>
</feature>
<organism evidence="2 3">
    <name type="scientific">Prorocentrum cordatum</name>
    <dbReference type="NCBI Taxonomy" id="2364126"/>
    <lineage>
        <taxon>Eukaryota</taxon>
        <taxon>Sar</taxon>
        <taxon>Alveolata</taxon>
        <taxon>Dinophyceae</taxon>
        <taxon>Prorocentrales</taxon>
        <taxon>Prorocentraceae</taxon>
        <taxon>Prorocentrum</taxon>
    </lineage>
</organism>
<comment type="caution">
    <text evidence="2">The sequence shown here is derived from an EMBL/GenBank/DDBJ whole genome shotgun (WGS) entry which is preliminary data.</text>
</comment>
<proteinExistence type="predicted"/>
<feature type="region of interest" description="Disordered" evidence="1">
    <location>
        <begin position="78"/>
        <end position="119"/>
    </location>
</feature>
<evidence type="ECO:0000313" key="2">
    <source>
        <dbReference type="EMBL" id="CAK0812548.1"/>
    </source>
</evidence>
<dbReference type="EMBL" id="CAUYUJ010005173">
    <property type="protein sequence ID" value="CAK0812548.1"/>
    <property type="molecule type" value="Genomic_DNA"/>
</dbReference>
<feature type="region of interest" description="Disordered" evidence="1">
    <location>
        <begin position="266"/>
        <end position="295"/>
    </location>
</feature>
<evidence type="ECO:0000256" key="1">
    <source>
        <dbReference type="SAM" id="MobiDB-lite"/>
    </source>
</evidence>
<feature type="region of interest" description="Disordered" evidence="1">
    <location>
        <begin position="152"/>
        <end position="200"/>
    </location>
</feature>
<accession>A0ABN9R887</accession>
<keyword evidence="3" id="KW-1185">Reference proteome</keyword>
<feature type="non-terminal residue" evidence="2">
    <location>
        <position position="1"/>
    </location>
</feature>
<reference evidence="2" key="1">
    <citation type="submission" date="2023-10" db="EMBL/GenBank/DDBJ databases">
        <authorList>
            <person name="Chen Y."/>
            <person name="Shah S."/>
            <person name="Dougan E. K."/>
            <person name="Thang M."/>
            <person name="Chan C."/>
        </authorList>
    </citation>
    <scope>NUCLEOTIDE SEQUENCE [LARGE SCALE GENOMIC DNA]</scope>
</reference>
<name>A0ABN9R887_9DINO</name>
<sequence>TYNFMMIDWPDLAHRAGYTRCRRRQRASRTGSCFRPAPTTACRPPSRSWLAAATQPPLAGWRRAACCLTGWTSAGTWTAGGTPISPSMARGAWASRGEPGTTARTSWSPSARRSPTALWTPRCPRARATTAQRWGASKATTWGLGSACPRATSACRSDSGCTGGSLVKGRRRAGQSSTFPASTTSSGWTSSPPRCTELRSRCERPLRDALEARRLAGVLLMSPVAAGARPIRPIGLLGLVPRAGTYHLETEGRSLLLRPLSNFPPSLGLPAHEGSGHAQPPPPLPPWAPPPPPPP</sequence>
<gene>
    <name evidence="2" type="ORF">PCOR1329_LOCUS16815</name>
</gene>
<feature type="non-terminal residue" evidence="2">
    <location>
        <position position="295"/>
    </location>
</feature>
<feature type="compositionally biased region" description="Pro residues" evidence="1">
    <location>
        <begin position="279"/>
        <end position="295"/>
    </location>
</feature>
<feature type="compositionally biased region" description="Low complexity" evidence="1">
    <location>
        <begin position="182"/>
        <end position="191"/>
    </location>
</feature>
<evidence type="ECO:0000313" key="3">
    <source>
        <dbReference type="Proteomes" id="UP001189429"/>
    </source>
</evidence>
<dbReference type="Proteomes" id="UP001189429">
    <property type="component" value="Unassembled WGS sequence"/>
</dbReference>